<feature type="region of interest" description="Disordered" evidence="1">
    <location>
        <begin position="336"/>
        <end position="405"/>
    </location>
</feature>
<feature type="compositionally biased region" description="Low complexity" evidence="1">
    <location>
        <begin position="240"/>
        <end position="255"/>
    </location>
</feature>
<feature type="region of interest" description="Disordered" evidence="1">
    <location>
        <begin position="16"/>
        <end position="43"/>
    </location>
</feature>
<accession>A0A6A7AS44</accession>
<name>A0A6A7AS44_9PLEO</name>
<proteinExistence type="predicted"/>
<sequence length="464" mass="50395">MVDDLATQLSAWTFDKPVVAAHPQRTSSTASSPNLSDDGPETLRLDTTAAQELRKQSALFNDRYNSSEEDLTTGGSDSDSEYDYDHVVVHDPASECKARTLSVSRWNKGKSCDLAVTVSYAFAGRPRVVEDCRSPLDRPAVQLRSASLANVSAAPMHTLQSADNKSQRQSMTLNAMSRLASSSTTRPSSPIDLEPRRPSTSYSPPAKDMSAPHYTDSASTSFTTATSSRSISPAYSEAPRSTSPAEVSRSSRSSVYVPTQSRVDLTRINTTQTFHRQSHLAPHSPALSFLSSDPYETSTTDSSSPIIKKPAGHRRLRSISLKIALAKIAISPAKKPFDTRANGRVPSTPLTPATPQTAPLERPTSFTGPNKLRRASTILRPKSRQSESVRYSTQSAAPPLPQLNGNMMQQRASSRMVARGANEIEPTLVLPDFPPSSDDDARASVKSRALRKRKSLMDFMDSLA</sequence>
<feature type="region of interest" description="Disordered" evidence="1">
    <location>
        <begin position="427"/>
        <end position="464"/>
    </location>
</feature>
<keyword evidence="3" id="KW-1185">Reference proteome</keyword>
<dbReference type="AlphaFoldDB" id="A0A6A7AS44"/>
<feature type="compositionally biased region" description="Low complexity" evidence="1">
    <location>
        <begin position="215"/>
        <end position="232"/>
    </location>
</feature>
<evidence type="ECO:0000256" key="1">
    <source>
        <dbReference type="SAM" id="MobiDB-lite"/>
    </source>
</evidence>
<feature type="compositionally biased region" description="Polar residues" evidence="1">
    <location>
        <begin position="177"/>
        <end position="188"/>
    </location>
</feature>
<dbReference type="OrthoDB" id="3926619at2759"/>
<reference evidence="2" key="1">
    <citation type="submission" date="2020-01" db="EMBL/GenBank/DDBJ databases">
        <authorList>
            <consortium name="DOE Joint Genome Institute"/>
            <person name="Haridas S."/>
            <person name="Albert R."/>
            <person name="Binder M."/>
            <person name="Bloem J."/>
            <person name="Labutti K."/>
            <person name="Salamov A."/>
            <person name="Andreopoulos B."/>
            <person name="Baker S.E."/>
            <person name="Barry K."/>
            <person name="Bills G."/>
            <person name="Bluhm B.H."/>
            <person name="Cannon C."/>
            <person name="Castanera R."/>
            <person name="Culley D.E."/>
            <person name="Daum C."/>
            <person name="Ezra D."/>
            <person name="Gonzalez J.B."/>
            <person name="Henrissat B."/>
            <person name="Kuo A."/>
            <person name="Liang C."/>
            <person name="Lipzen A."/>
            <person name="Lutzoni F."/>
            <person name="Magnuson J."/>
            <person name="Mondo S."/>
            <person name="Nolan M."/>
            <person name="Ohm R."/>
            <person name="Pangilinan J."/>
            <person name="Park H.-J."/>
            <person name="Ramirez L."/>
            <person name="Alfaro M."/>
            <person name="Sun H."/>
            <person name="Tritt A."/>
            <person name="Yoshinaga Y."/>
            <person name="Zwiers L.-H."/>
            <person name="Turgeon B.G."/>
            <person name="Goodwin S.B."/>
            <person name="Spatafora J.W."/>
            <person name="Crous P.W."/>
            <person name="Grigoriev I.V."/>
        </authorList>
    </citation>
    <scope>NUCLEOTIDE SEQUENCE</scope>
    <source>
        <strain evidence="2">IPT5</strain>
    </source>
</reference>
<dbReference type="Proteomes" id="UP000799423">
    <property type="component" value="Unassembled WGS sequence"/>
</dbReference>
<protein>
    <submittedName>
        <fullName evidence="2">Uncharacterized protein</fullName>
    </submittedName>
</protein>
<feature type="compositionally biased region" description="Polar residues" evidence="1">
    <location>
        <begin position="386"/>
        <end position="396"/>
    </location>
</feature>
<feature type="compositionally biased region" description="Polar residues" evidence="1">
    <location>
        <begin position="24"/>
        <end position="35"/>
    </location>
</feature>
<evidence type="ECO:0000313" key="2">
    <source>
        <dbReference type="EMBL" id="KAF2845029.1"/>
    </source>
</evidence>
<feature type="region of interest" description="Disordered" evidence="1">
    <location>
        <begin position="58"/>
        <end position="83"/>
    </location>
</feature>
<feature type="compositionally biased region" description="Low complexity" evidence="1">
    <location>
        <begin position="348"/>
        <end position="360"/>
    </location>
</feature>
<evidence type="ECO:0000313" key="3">
    <source>
        <dbReference type="Proteomes" id="UP000799423"/>
    </source>
</evidence>
<organism evidence="2 3">
    <name type="scientific">Plenodomus tracheiphilus IPT5</name>
    <dbReference type="NCBI Taxonomy" id="1408161"/>
    <lineage>
        <taxon>Eukaryota</taxon>
        <taxon>Fungi</taxon>
        <taxon>Dikarya</taxon>
        <taxon>Ascomycota</taxon>
        <taxon>Pezizomycotina</taxon>
        <taxon>Dothideomycetes</taxon>
        <taxon>Pleosporomycetidae</taxon>
        <taxon>Pleosporales</taxon>
        <taxon>Pleosporineae</taxon>
        <taxon>Leptosphaeriaceae</taxon>
        <taxon>Plenodomus</taxon>
    </lineage>
</organism>
<feature type="region of interest" description="Disordered" evidence="1">
    <location>
        <begin position="177"/>
        <end position="255"/>
    </location>
</feature>
<gene>
    <name evidence="2" type="ORF">T440DRAFT_284959</name>
</gene>
<dbReference type="EMBL" id="MU006356">
    <property type="protein sequence ID" value="KAF2845029.1"/>
    <property type="molecule type" value="Genomic_DNA"/>
</dbReference>